<organism evidence="3">
    <name type="scientific">Coccidioides posadasii (strain RMSCC 757 / Silveira)</name>
    <name type="common">Valley fever fungus</name>
    <dbReference type="NCBI Taxonomy" id="443226"/>
    <lineage>
        <taxon>Eukaryota</taxon>
        <taxon>Fungi</taxon>
        <taxon>Dikarya</taxon>
        <taxon>Ascomycota</taxon>
        <taxon>Pezizomycotina</taxon>
        <taxon>Eurotiomycetes</taxon>
        <taxon>Eurotiomycetidae</taxon>
        <taxon>Onygenales</taxon>
        <taxon>Onygenaceae</taxon>
        <taxon>Coccidioides</taxon>
    </lineage>
</organism>
<proteinExistence type="predicted"/>
<reference evidence="3" key="2">
    <citation type="submission" date="2010-03" db="EMBL/GenBank/DDBJ databases">
        <title>The genome sequence of Coccidioides posadasii strain Silveira.</title>
        <authorList>
            <consortium name="The Broad Institute Genome Sequencing Center for Infectious Disease"/>
            <person name="Neafsey D."/>
            <person name="Orbach M."/>
            <person name="Henn M.R."/>
            <person name="Cole G.T."/>
            <person name="Galgiani J."/>
            <person name="Gardner M.J."/>
            <person name="Kirkland T.N."/>
            <person name="Taylor J.W."/>
            <person name="Young S.K."/>
            <person name="Zeng Q."/>
            <person name="Koehrsen M."/>
            <person name="Alvarado L."/>
            <person name="Berlin A."/>
            <person name="Borenstein D."/>
            <person name="Chapman S.B."/>
            <person name="Chen Z."/>
            <person name="Engels R."/>
            <person name="Freedman E."/>
            <person name="Gellesch M."/>
            <person name="Goldberg J."/>
            <person name="Griggs A."/>
            <person name="Gujja S."/>
            <person name="Heilman E."/>
            <person name="Heiman D."/>
            <person name="Howarth C."/>
            <person name="Jen D."/>
            <person name="Larson L."/>
            <person name="Mehta T."/>
            <person name="Neiman D."/>
            <person name="Park D."/>
            <person name="Pearson M."/>
            <person name="Richards J."/>
            <person name="Roberts A."/>
            <person name="Saif S."/>
            <person name="Shea T."/>
            <person name="Shenoy N."/>
            <person name="Sisk P."/>
            <person name="Stolte C."/>
            <person name="Sykes S."/>
            <person name="Walk T."/>
            <person name="White J."/>
            <person name="Yandava C."/>
            <person name="Haas B."/>
            <person name="Nusbaum C."/>
            <person name="Birren B."/>
        </authorList>
    </citation>
    <scope>NUCLEOTIDE SEQUENCE [LARGE SCALE GENOMIC DNA]</scope>
    <source>
        <strain evidence="3">RMSCC 757 / Silveira</strain>
    </source>
</reference>
<reference evidence="3" key="1">
    <citation type="journal article" date="2010" name="Genome Res.">
        <title>Population genomic sequencing of Coccidioides fungi reveals recent hybridization and transposon control.</title>
        <authorList>
            <person name="Neafsey D.E."/>
            <person name="Barker B.M."/>
            <person name="Sharpton T.J."/>
            <person name="Stajich J.E."/>
            <person name="Park D.J."/>
            <person name="Whiston E."/>
            <person name="Hung C.-Y."/>
            <person name="McMahan C."/>
            <person name="White J."/>
            <person name="Sykes S."/>
            <person name="Heiman D."/>
            <person name="Young S."/>
            <person name="Zeng Q."/>
            <person name="Abouelleil A."/>
            <person name="Aftuck L."/>
            <person name="Bessette D."/>
            <person name="Brown A."/>
            <person name="FitzGerald M."/>
            <person name="Lui A."/>
            <person name="Macdonald J.P."/>
            <person name="Priest M."/>
            <person name="Orbach M.J."/>
            <person name="Galgiani J.N."/>
            <person name="Kirkland T.N."/>
            <person name="Cole G.T."/>
            <person name="Birren B.W."/>
            <person name="Henn M.R."/>
            <person name="Taylor J.W."/>
            <person name="Rounsley S.D."/>
        </authorList>
    </citation>
    <scope>NUCLEOTIDE SEQUENCE [LARGE SCALE GENOMIC DNA]</scope>
    <source>
        <strain evidence="3">RMSCC 757 / Silveira</strain>
    </source>
</reference>
<feature type="compositionally biased region" description="Polar residues" evidence="1">
    <location>
        <begin position="1"/>
        <end position="13"/>
    </location>
</feature>
<dbReference type="VEuPathDB" id="FungiDB:D8B26_003085"/>
<evidence type="ECO:0000313" key="2">
    <source>
        <dbReference type="EMBL" id="EFW20558.1"/>
    </source>
</evidence>
<accession>E9CZB4</accession>
<protein>
    <submittedName>
        <fullName evidence="2">Uncharacterized protein</fullName>
    </submittedName>
</protein>
<keyword evidence="3" id="KW-1185">Reference proteome</keyword>
<dbReference type="AlphaFoldDB" id="E9CZB4"/>
<gene>
    <name evidence="2" type="ORF">CPSG_02401</name>
</gene>
<evidence type="ECO:0000256" key="1">
    <source>
        <dbReference type="SAM" id="MobiDB-lite"/>
    </source>
</evidence>
<dbReference type="OMA" id="CHTGYPE"/>
<evidence type="ECO:0000313" key="3">
    <source>
        <dbReference type="Proteomes" id="UP000002497"/>
    </source>
</evidence>
<dbReference type="HOGENOM" id="CLU_2170845_0_0_1"/>
<dbReference type="EMBL" id="GL636488">
    <property type="protein sequence ID" value="EFW20558.1"/>
    <property type="molecule type" value="Genomic_DNA"/>
</dbReference>
<dbReference type="VEuPathDB" id="FungiDB:CPSG_02401"/>
<name>E9CZB4_COCPS</name>
<sequence>MILSVSLQRQYQRTVGDPSKPPSLGPRARVRILTGVSTHSRTGVRCRSDMTTVFAPIRDGSWDTEFVVQTTIQTPCHTGYPELARQLKNGLQPQLCLAGISGVRIRSRFK</sequence>
<dbReference type="Proteomes" id="UP000002497">
    <property type="component" value="Unassembled WGS sequence"/>
</dbReference>
<feature type="region of interest" description="Disordered" evidence="1">
    <location>
        <begin position="1"/>
        <end position="26"/>
    </location>
</feature>